<dbReference type="InterPro" id="IPR014030">
    <property type="entry name" value="Ketoacyl_synth_N"/>
</dbReference>
<dbReference type="InterPro" id="IPR016036">
    <property type="entry name" value="Malonyl_transacylase_ACP-bd"/>
</dbReference>
<dbReference type="InterPro" id="IPR020841">
    <property type="entry name" value="PKS_Beta-ketoAc_synthase_dom"/>
</dbReference>
<gene>
    <name evidence="7" type="ORF">H4W34_000244</name>
</gene>
<proteinExistence type="predicted"/>
<dbReference type="PANTHER" id="PTHR43775">
    <property type="entry name" value="FATTY ACID SYNTHASE"/>
    <property type="match status" value="1"/>
</dbReference>
<name>A0ABR9JIP1_9ACTN</name>
<comment type="caution">
    <text evidence="7">The sequence shown here is derived from an EMBL/GenBank/DDBJ whole genome shotgun (WGS) entry which is preliminary data.</text>
</comment>
<evidence type="ECO:0000256" key="2">
    <source>
        <dbReference type="ARBA" id="ARBA00022553"/>
    </source>
</evidence>
<dbReference type="SMART" id="SM00825">
    <property type="entry name" value="PKS_KS"/>
    <property type="match status" value="1"/>
</dbReference>
<dbReference type="PROSITE" id="PS52004">
    <property type="entry name" value="KS3_2"/>
    <property type="match status" value="1"/>
</dbReference>
<dbReference type="SUPFAM" id="SSF53901">
    <property type="entry name" value="Thiolase-like"/>
    <property type="match status" value="1"/>
</dbReference>
<dbReference type="SUPFAM" id="SSF51735">
    <property type="entry name" value="NAD(P)-binding Rossmann-fold domains"/>
    <property type="match status" value="2"/>
</dbReference>
<dbReference type="InterPro" id="IPR036291">
    <property type="entry name" value="NAD(P)-bd_dom_sf"/>
</dbReference>
<dbReference type="InterPro" id="IPR014043">
    <property type="entry name" value="Acyl_transferase_dom"/>
</dbReference>
<dbReference type="SUPFAM" id="SSF52151">
    <property type="entry name" value="FabD/lysophospholipase-like"/>
    <property type="match status" value="1"/>
</dbReference>
<dbReference type="InterPro" id="IPR016039">
    <property type="entry name" value="Thiolase-like"/>
</dbReference>
<dbReference type="SMART" id="SM00822">
    <property type="entry name" value="PKS_KR"/>
    <property type="match status" value="1"/>
</dbReference>
<evidence type="ECO:0000259" key="5">
    <source>
        <dbReference type="PROSITE" id="PS50075"/>
    </source>
</evidence>
<organism evidence="7 8">
    <name type="scientific">Actinomadura algeriensis</name>
    <dbReference type="NCBI Taxonomy" id="1679523"/>
    <lineage>
        <taxon>Bacteria</taxon>
        <taxon>Bacillati</taxon>
        <taxon>Actinomycetota</taxon>
        <taxon>Actinomycetes</taxon>
        <taxon>Streptosporangiales</taxon>
        <taxon>Thermomonosporaceae</taxon>
        <taxon>Actinomadura</taxon>
    </lineage>
</organism>
<dbReference type="SUPFAM" id="SSF55048">
    <property type="entry name" value="Probable ACP-binding domain of malonyl-CoA ACP transacylase"/>
    <property type="match status" value="1"/>
</dbReference>
<keyword evidence="3" id="KW-0808">Transferase</keyword>
<dbReference type="Pfam" id="PF16197">
    <property type="entry name" value="KAsynt_C_assoc"/>
    <property type="match status" value="1"/>
</dbReference>
<accession>A0ABR9JIP1</accession>
<feature type="domain" description="Ketosynthase family 3 (KS3)" evidence="6">
    <location>
        <begin position="32"/>
        <end position="453"/>
    </location>
</feature>
<feature type="region of interest" description="Disordered" evidence="4">
    <location>
        <begin position="1369"/>
        <end position="1391"/>
    </location>
</feature>
<dbReference type="SMART" id="SM00827">
    <property type="entry name" value="PKS_AT"/>
    <property type="match status" value="1"/>
</dbReference>
<evidence type="ECO:0000256" key="1">
    <source>
        <dbReference type="ARBA" id="ARBA00022450"/>
    </source>
</evidence>
<evidence type="ECO:0000256" key="4">
    <source>
        <dbReference type="SAM" id="MobiDB-lite"/>
    </source>
</evidence>
<dbReference type="InterPro" id="IPR009081">
    <property type="entry name" value="PP-bd_ACP"/>
</dbReference>
<feature type="domain" description="Carrier" evidence="5">
    <location>
        <begin position="1390"/>
        <end position="1465"/>
    </location>
</feature>
<sequence length="1472" mass="153074">MTGIGERLAGLAGDRRDELDARSRAAAATIAGEPIAIVGMACRLPGGVNDAQDYWELLLDGRNAVGEVPADRWDADALYDPDPHVPGRMNSRWGGFLDDVAGFDAEFFGISPREAAAMDPQQRILLEVAWEALEQAGIEPGGLAGSRTGVFAGIYHSDYRGLQAAEPDAYSSTGTAHSVAVGRIGYLLGSRGPGVAVDTACSASLVSAHLAGQSLRLREIDLAVVGGVNVILDPGTQIAMSQWGMLAPDGRCKSFDAAADGFVRGEGCGVVVLKRLVDAVRDGDAVTAVIRGSAVNSDGRSQGVTAPSGIAQREVMRSALERAGVAPESVGYVESHGTGTTLGDPIEFESLHAVYGTGGGTPPCALGAVKTNIGHLESAAGVVGLIKAALAVRHGTVPPNLHFDRWNPAIDAGGSRFFVPGRATPWPSGEGVRRAAVSSFGFSGTNAHVVLEEHVRAAAPPADPGLAIYPVAATSPERMRDTAGALASWLAGDGGRVPPADLGRTLARRADRPARGAVVAATREELVAGLAALAGGRPSPNAAAAAPGTGAAGPVWVFSGQGGQWPGMARELLEGDAAFAAAVAELDPIVRAEAGFSPAAVLRAGRPDEMSGVARVQPLLFTMQLALAESWRSHGVEPAAVIGHSMGEIAAAVVARALSPRDGAAIVCRRSRLLATVAGQGSMAAVEAPVDRVRAAVSEAAALGEVDIAVHAGPNQTVVSGTAAAMRALMDKLTADGIDVREIKVDVASHSPLMDPLAAPLREALDDLRPARPEVPFHSTVYGPGDGLPALDADYWAANLRRPVRFADAVRAAAEHGHRLFLEVGPHPVLGAALDDTLLDALGDDDFTVAWSMRRDEPARREMLTALAKVYTAGHPVPWDGFFRAGTMTAVPPTPWRHRRFWAETARPNPPSTEPVPAPEWMSRVVWPVAEPAEAPARPSGDWLVVAQDDGDEELAADLVDRLRAVGATARSTRRPDAAERAPGATGVILLVTRPAAGGDPARAGRTAAAVLGLARSLAAPGRTGRLWLVTRGAQAVGGEPELNAAHAPVWGLGRWLAAQHPGVHGGLIDLAPVPTSDDAACVLAELGAGPDDAQAAYRDGTRHVPRLRPVEDAPAGPVRPIPGDGVCVVVGGTGRIGPALLPGLVRLGARHLVVVSRGGLRGESAAAAERLRAEGVPVGDVRADVADEAAVQALFRRFGTDLPPLRAIVQAALTDGTARLEDMDEAHLAAMFASKVDGSALLDRLSEEHDVRCFLGFSALAALFGGWDPAYAAANCYLETLVHARRLRGLPGHVVNWGAWREGIEGTPQQSLFEGAGLRLMPGGRAVRTLGPVLADAAVQTVVADADWNLLGRADAAVPSPLLRELTATAPESGAGPEDGGGPPEGGRESLRRHVRAAVAEVLKFPEPEALGVDQNFFDIGLDSLMSLLIQRRLRVLLGRPLPPLRLSAHPTVEILTDRLHQLLNEPPSRP</sequence>
<dbReference type="CDD" id="cd00833">
    <property type="entry name" value="PKS"/>
    <property type="match status" value="1"/>
</dbReference>
<evidence type="ECO:0000259" key="6">
    <source>
        <dbReference type="PROSITE" id="PS52004"/>
    </source>
</evidence>
<dbReference type="InterPro" id="IPR014031">
    <property type="entry name" value="Ketoacyl_synth_C"/>
</dbReference>
<dbReference type="InterPro" id="IPR020806">
    <property type="entry name" value="PKS_PP-bd"/>
</dbReference>
<dbReference type="Pfam" id="PF08659">
    <property type="entry name" value="KR"/>
    <property type="match status" value="1"/>
</dbReference>
<dbReference type="Gene3D" id="3.40.47.10">
    <property type="match status" value="1"/>
</dbReference>
<dbReference type="InterPro" id="IPR013968">
    <property type="entry name" value="PKS_KR"/>
</dbReference>
<dbReference type="InterPro" id="IPR016035">
    <property type="entry name" value="Acyl_Trfase/lysoPLipase"/>
</dbReference>
<dbReference type="RefSeq" id="WP_192757417.1">
    <property type="nucleotide sequence ID" value="NZ_JADBDZ010000001.1"/>
</dbReference>
<protein>
    <submittedName>
        <fullName evidence="7">Phthiocerol/phenolphthiocerol synthesis type-I polyketide synthase B</fullName>
    </submittedName>
</protein>
<dbReference type="Gene3D" id="1.10.1200.10">
    <property type="entry name" value="ACP-like"/>
    <property type="match status" value="1"/>
</dbReference>
<dbReference type="PANTHER" id="PTHR43775:SF37">
    <property type="entry name" value="SI:DKEY-61P9.11"/>
    <property type="match status" value="1"/>
</dbReference>
<dbReference type="InterPro" id="IPR036736">
    <property type="entry name" value="ACP-like_sf"/>
</dbReference>
<dbReference type="InterPro" id="IPR050091">
    <property type="entry name" value="PKS_NRPS_Biosynth_Enz"/>
</dbReference>
<dbReference type="InterPro" id="IPR032821">
    <property type="entry name" value="PKS_assoc"/>
</dbReference>
<dbReference type="PROSITE" id="PS50075">
    <property type="entry name" value="CARRIER"/>
    <property type="match status" value="1"/>
</dbReference>
<dbReference type="SMART" id="SM00823">
    <property type="entry name" value="PKS_PP"/>
    <property type="match status" value="1"/>
</dbReference>
<keyword evidence="1" id="KW-0596">Phosphopantetheine</keyword>
<dbReference type="Pfam" id="PF00550">
    <property type="entry name" value="PP-binding"/>
    <property type="match status" value="1"/>
</dbReference>
<reference evidence="7 8" key="1">
    <citation type="submission" date="2020-10" db="EMBL/GenBank/DDBJ databases">
        <title>Sequencing the genomes of 1000 actinobacteria strains.</title>
        <authorList>
            <person name="Klenk H.-P."/>
        </authorList>
    </citation>
    <scope>NUCLEOTIDE SEQUENCE [LARGE SCALE GENOMIC DNA]</scope>
    <source>
        <strain evidence="7 8">DSM 46744</strain>
    </source>
</reference>
<evidence type="ECO:0000313" key="8">
    <source>
        <dbReference type="Proteomes" id="UP000627838"/>
    </source>
</evidence>
<evidence type="ECO:0000256" key="3">
    <source>
        <dbReference type="ARBA" id="ARBA00022679"/>
    </source>
</evidence>
<dbReference type="EMBL" id="JADBDZ010000001">
    <property type="protein sequence ID" value="MBE1530411.1"/>
    <property type="molecule type" value="Genomic_DNA"/>
</dbReference>
<dbReference type="Pfam" id="PF00109">
    <property type="entry name" value="ketoacyl-synt"/>
    <property type="match status" value="1"/>
</dbReference>
<keyword evidence="8" id="KW-1185">Reference proteome</keyword>
<evidence type="ECO:0000313" key="7">
    <source>
        <dbReference type="EMBL" id="MBE1530411.1"/>
    </source>
</evidence>
<dbReference type="InterPro" id="IPR057326">
    <property type="entry name" value="KR_dom"/>
</dbReference>
<dbReference type="Proteomes" id="UP000627838">
    <property type="component" value="Unassembled WGS sequence"/>
</dbReference>
<dbReference type="Gene3D" id="3.40.366.10">
    <property type="entry name" value="Malonyl-Coenzyme A Acyl Carrier Protein, domain 2"/>
    <property type="match status" value="1"/>
</dbReference>
<dbReference type="Pfam" id="PF02801">
    <property type="entry name" value="Ketoacyl-synt_C"/>
    <property type="match status" value="1"/>
</dbReference>
<dbReference type="InterPro" id="IPR001227">
    <property type="entry name" value="Ac_transferase_dom_sf"/>
</dbReference>
<dbReference type="Gene3D" id="3.40.50.720">
    <property type="entry name" value="NAD(P)-binding Rossmann-like Domain"/>
    <property type="match status" value="1"/>
</dbReference>
<dbReference type="Gene3D" id="3.30.70.3290">
    <property type="match status" value="1"/>
</dbReference>
<dbReference type="SUPFAM" id="SSF47336">
    <property type="entry name" value="ACP-like"/>
    <property type="match status" value="1"/>
</dbReference>
<keyword evidence="2" id="KW-0597">Phosphoprotein</keyword>
<dbReference type="Pfam" id="PF00698">
    <property type="entry name" value="Acyl_transf_1"/>
    <property type="match status" value="1"/>
</dbReference>